<evidence type="ECO:0000256" key="2">
    <source>
        <dbReference type="ARBA" id="ARBA00011779"/>
    </source>
</evidence>
<feature type="transmembrane region" description="Helical" evidence="9">
    <location>
        <begin position="51"/>
        <end position="82"/>
    </location>
</feature>
<evidence type="ECO:0000259" key="10">
    <source>
        <dbReference type="PROSITE" id="PS50928"/>
    </source>
</evidence>
<evidence type="ECO:0000256" key="9">
    <source>
        <dbReference type="RuleBase" id="RU363032"/>
    </source>
</evidence>
<dbReference type="SUPFAM" id="SSF161098">
    <property type="entry name" value="MetI-like"/>
    <property type="match status" value="1"/>
</dbReference>
<dbReference type="InterPro" id="IPR000515">
    <property type="entry name" value="MetI-like"/>
</dbReference>
<gene>
    <name evidence="11" type="ORF">UT41_C0001G0388</name>
</gene>
<organism evidence="11 12">
    <name type="scientific">Candidatus Wolfebacteria bacterium GW2011_GWC2_39_22</name>
    <dbReference type="NCBI Taxonomy" id="1619013"/>
    <lineage>
        <taxon>Bacteria</taxon>
        <taxon>Candidatus Wolfeibacteriota</taxon>
    </lineage>
</organism>
<name>A0A0G0N9J2_9BACT</name>
<evidence type="ECO:0000256" key="6">
    <source>
        <dbReference type="ARBA" id="ARBA00023032"/>
    </source>
</evidence>
<keyword evidence="4 9" id="KW-0812">Transmembrane</keyword>
<accession>A0A0G0N9J2</accession>
<proteinExistence type="inferred from homology"/>
<comment type="function">
    <text evidence="8">Part of the ABC transporter complex CysAWTP (TC 3.A.1.6.1) involved in sulfate/thiosulfate import. Probably responsible for the translocation of the substrate across the membrane.</text>
</comment>
<dbReference type="Pfam" id="PF00528">
    <property type="entry name" value="BPD_transp_1"/>
    <property type="match status" value="1"/>
</dbReference>
<feature type="transmembrane region" description="Helical" evidence="9">
    <location>
        <begin position="185"/>
        <end position="210"/>
    </location>
</feature>
<feature type="transmembrane region" description="Helical" evidence="9">
    <location>
        <begin position="94"/>
        <end position="117"/>
    </location>
</feature>
<comment type="similarity">
    <text evidence="9">Belongs to the binding-protein-dependent transport system permease family.</text>
</comment>
<evidence type="ECO:0000256" key="4">
    <source>
        <dbReference type="ARBA" id="ARBA00022692"/>
    </source>
</evidence>
<dbReference type="Gene3D" id="1.10.3720.10">
    <property type="entry name" value="MetI-like"/>
    <property type="match status" value="1"/>
</dbReference>
<evidence type="ECO:0000256" key="1">
    <source>
        <dbReference type="ARBA" id="ARBA00004141"/>
    </source>
</evidence>
<dbReference type="GO" id="GO:0015419">
    <property type="term" value="F:ABC-type sulfate transporter activity"/>
    <property type="evidence" value="ECO:0007669"/>
    <property type="project" value="InterPro"/>
</dbReference>
<evidence type="ECO:0000313" key="12">
    <source>
        <dbReference type="Proteomes" id="UP000034665"/>
    </source>
</evidence>
<reference evidence="11 12" key="1">
    <citation type="journal article" date="2015" name="Nature">
        <title>rRNA introns, odd ribosomes, and small enigmatic genomes across a large radiation of phyla.</title>
        <authorList>
            <person name="Brown C.T."/>
            <person name="Hug L.A."/>
            <person name="Thomas B.C."/>
            <person name="Sharon I."/>
            <person name="Castelle C.J."/>
            <person name="Singh A."/>
            <person name="Wilkins M.J."/>
            <person name="Williams K.H."/>
            <person name="Banfield J.F."/>
        </authorList>
    </citation>
    <scope>NUCLEOTIDE SEQUENCE [LARGE SCALE GENOMIC DNA]</scope>
</reference>
<dbReference type="InterPro" id="IPR035906">
    <property type="entry name" value="MetI-like_sf"/>
</dbReference>
<feature type="domain" description="ABC transmembrane type-1" evidence="10">
    <location>
        <begin position="55"/>
        <end position="251"/>
    </location>
</feature>
<evidence type="ECO:0000313" key="11">
    <source>
        <dbReference type="EMBL" id="KKR12844.1"/>
    </source>
</evidence>
<dbReference type="AlphaFoldDB" id="A0A0G0N9J2"/>
<keyword evidence="7 9" id="KW-0472">Membrane</keyword>
<dbReference type="PANTHER" id="PTHR30406">
    <property type="entry name" value="SULFATE TRANSPORT SYSTEM PERMEASE PROTEIN"/>
    <property type="match status" value="1"/>
</dbReference>
<dbReference type="Proteomes" id="UP000034665">
    <property type="component" value="Unassembled WGS sequence"/>
</dbReference>
<comment type="subunit">
    <text evidence="2">The complex is composed of two ATP-binding proteins (CysA), two transmembrane proteins (CysT and CysW) and a solute-binding protein (CysP).</text>
</comment>
<dbReference type="CDD" id="cd06261">
    <property type="entry name" value="TM_PBP2"/>
    <property type="match status" value="1"/>
</dbReference>
<sequence>MERHKKQYTEQVLTVFAFSWIAWFLFPILFLIGALVFKFSALQPIISDDRFWWAFIISLISAFVVVVLTALFVVPTAYVFAYKEFRFKKFLETLLIEIPQTLPPVAVGVIYVFAFGVHSPIHLAFTFAAVVIAKLIVSAPFALGYVLRKFREIRASKIDLVARSLGANTYTVIFRVLVPMARQDIIAGLTLAWARAMGEFGGSLIFAGVIAYKTEILPTYANRIVHTDPFLALGATAIMVLFSIIALTTARIVLTKKKI</sequence>
<dbReference type="PROSITE" id="PS50928">
    <property type="entry name" value="ABC_TM1"/>
    <property type="match status" value="1"/>
</dbReference>
<evidence type="ECO:0000256" key="8">
    <source>
        <dbReference type="ARBA" id="ARBA00025323"/>
    </source>
</evidence>
<dbReference type="STRING" id="1619013.UT41_C0001G0388"/>
<dbReference type="EMBL" id="LBWR01000001">
    <property type="protein sequence ID" value="KKR12844.1"/>
    <property type="molecule type" value="Genomic_DNA"/>
</dbReference>
<feature type="transmembrane region" description="Helical" evidence="9">
    <location>
        <begin position="123"/>
        <end position="147"/>
    </location>
</feature>
<evidence type="ECO:0000256" key="5">
    <source>
        <dbReference type="ARBA" id="ARBA00022989"/>
    </source>
</evidence>
<keyword evidence="6" id="KW-0764">Sulfate transport</keyword>
<dbReference type="InterPro" id="IPR005667">
    <property type="entry name" value="Sulph_transpt2"/>
</dbReference>
<keyword evidence="5 9" id="KW-1133">Transmembrane helix</keyword>
<comment type="caution">
    <text evidence="11">The sequence shown here is derived from an EMBL/GenBank/DDBJ whole genome shotgun (WGS) entry which is preliminary data.</text>
</comment>
<evidence type="ECO:0000256" key="7">
    <source>
        <dbReference type="ARBA" id="ARBA00023136"/>
    </source>
</evidence>
<dbReference type="PANTHER" id="PTHR30406:SF8">
    <property type="entry name" value="SULFATE TRANSPORT SYSTEM PERMEASE PROTEIN CYST"/>
    <property type="match status" value="1"/>
</dbReference>
<feature type="transmembrane region" description="Helical" evidence="9">
    <location>
        <begin position="230"/>
        <end position="254"/>
    </location>
</feature>
<protein>
    <submittedName>
        <fullName evidence="11">NifC-like protein ABC-type porter</fullName>
    </submittedName>
</protein>
<comment type="subcellular location">
    <subcellularLocation>
        <location evidence="9">Cell membrane</location>
        <topology evidence="9">Multi-pass membrane protein</topology>
    </subcellularLocation>
    <subcellularLocation>
        <location evidence="1">Membrane</location>
        <topology evidence="1">Multi-pass membrane protein</topology>
    </subcellularLocation>
</comment>
<evidence type="ECO:0000256" key="3">
    <source>
        <dbReference type="ARBA" id="ARBA00022448"/>
    </source>
</evidence>
<dbReference type="GO" id="GO:0005886">
    <property type="term" value="C:plasma membrane"/>
    <property type="evidence" value="ECO:0007669"/>
    <property type="project" value="UniProtKB-SubCell"/>
</dbReference>
<feature type="transmembrane region" description="Helical" evidence="9">
    <location>
        <begin position="12"/>
        <end position="39"/>
    </location>
</feature>
<keyword evidence="3 9" id="KW-0813">Transport</keyword>